<evidence type="ECO:0000313" key="1">
    <source>
        <dbReference type="EMBL" id="KAK4830967.1"/>
    </source>
</evidence>
<evidence type="ECO:0008006" key="3">
    <source>
        <dbReference type="Google" id="ProtNLM"/>
    </source>
</evidence>
<dbReference type="AlphaFoldDB" id="A0AAN7NSQ2"/>
<sequence length="79" mass="8956">MKLALLSRPKDKKVTGGSQHEFTKGKSGLTGLIAFYRDMTCSVDEERAVDVVYFYFSKTFDTLSHNIPIDKLMKHGLDK</sequence>
<gene>
    <name evidence="1" type="ORF">QYF61_014426</name>
</gene>
<reference evidence="1 2" key="1">
    <citation type="journal article" date="2023" name="J. Hered.">
        <title>Chromosome-level genome of the wood stork (Mycteria americana) provides insight into avian chromosome evolution.</title>
        <authorList>
            <person name="Flamio R. Jr."/>
            <person name="Ramstad K.M."/>
        </authorList>
    </citation>
    <scope>NUCLEOTIDE SEQUENCE [LARGE SCALE GENOMIC DNA]</scope>
    <source>
        <strain evidence="1">JAX WOST 10</strain>
    </source>
</reference>
<accession>A0AAN7NSQ2</accession>
<dbReference type="EMBL" id="JAUNZN010000001">
    <property type="protein sequence ID" value="KAK4830967.1"/>
    <property type="molecule type" value="Genomic_DNA"/>
</dbReference>
<evidence type="ECO:0000313" key="2">
    <source>
        <dbReference type="Proteomes" id="UP001333110"/>
    </source>
</evidence>
<organism evidence="1 2">
    <name type="scientific">Mycteria americana</name>
    <name type="common">Wood stork</name>
    <dbReference type="NCBI Taxonomy" id="33587"/>
    <lineage>
        <taxon>Eukaryota</taxon>
        <taxon>Metazoa</taxon>
        <taxon>Chordata</taxon>
        <taxon>Craniata</taxon>
        <taxon>Vertebrata</taxon>
        <taxon>Euteleostomi</taxon>
        <taxon>Archelosauria</taxon>
        <taxon>Archosauria</taxon>
        <taxon>Dinosauria</taxon>
        <taxon>Saurischia</taxon>
        <taxon>Theropoda</taxon>
        <taxon>Coelurosauria</taxon>
        <taxon>Aves</taxon>
        <taxon>Neognathae</taxon>
        <taxon>Neoaves</taxon>
        <taxon>Aequornithes</taxon>
        <taxon>Ciconiiformes</taxon>
        <taxon>Ciconiidae</taxon>
        <taxon>Mycteria</taxon>
    </lineage>
</organism>
<protein>
    <recommendedName>
        <fullName evidence="3">Reverse transcriptase domain-containing protein</fullName>
    </recommendedName>
</protein>
<name>A0AAN7NSQ2_MYCAM</name>
<keyword evidence="2" id="KW-1185">Reference proteome</keyword>
<dbReference type="Proteomes" id="UP001333110">
    <property type="component" value="Unassembled WGS sequence"/>
</dbReference>
<proteinExistence type="predicted"/>
<comment type="caution">
    <text evidence="1">The sequence shown here is derived from an EMBL/GenBank/DDBJ whole genome shotgun (WGS) entry which is preliminary data.</text>
</comment>